<reference evidence="3" key="1">
    <citation type="submission" date="2019-09" db="EMBL/GenBank/DDBJ databases">
        <authorList>
            <person name="Jung D.-H."/>
        </authorList>
    </citation>
    <scope>NUCLEOTIDE SEQUENCE [LARGE SCALE GENOMIC DNA]</scope>
    <source>
        <strain evidence="3">JA-25</strain>
    </source>
</reference>
<reference evidence="3" key="2">
    <citation type="submission" date="2023-07" db="EMBL/GenBank/DDBJ databases">
        <authorList>
            <person name="Jung D.-H."/>
        </authorList>
    </citation>
    <scope>NUCLEOTIDE SEQUENCE [LARGE SCALE GENOMIC DNA]</scope>
    <source>
        <strain evidence="3">JA-25</strain>
    </source>
</reference>
<protein>
    <submittedName>
        <fullName evidence="2">Uncharacterized protein</fullName>
    </submittedName>
</protein>
<gene>
    <name evidence="2" type="ORF">F7231_06305</name>
</gene>
<dbReference type="EMBL" id="WAEL01000002">
    <property type="protein sequence ID" value="NID09776.1"/>
    <property type="molecule type" value="Genomic_DNA"/>
</dbReference>
<accession>A0ABX0QBN8</accession>
<feature type="transmembrane region" description="Helical" evidence="1">
    <location>
        <begin position="78"/>
        <end position="100"/>
    </location>
</feature>
<evidence type="ECO:0000313" key="3">
    <source>
        <dbReference type="Proteomes" id="UP000606008"/>
    </source>
</evidence>
<keyword evidence="3" id="KW-1185">Reference proteome</keyword>
<dbReference type="RefSeq" id="WP_166691314.1">
    <property type="nucleotide sequence ID" value="NZ_WAEL01000002.1"/>
</dbReference>
<keyword evidence="1" id="KW-0472">Membrane</keyword>
<organism evidence="2 3">
    <name type="scientific">Fibrivirga algicola</name>
    <dbReference type="NCBI Taxonomy" id="2950420"/>
    <lineage>
        <taxon>Bacteria</taxon>
        <taxon>Pseudomonadati</taxon>
        <taxon>Bacteroidota</taxon>
        <taxon>Cytophagia</taxon>
        <taxon>Cytophagales</taxon>
        <taxon>Spirosomataceae</taxon>
        <taxon>Fibrivirga</taxon>
    </lineage>
</organism>
<feature type="transmembrane region" description="Helical" evidence="1">
    <location>
        <begin position="112"/>
        <end position="132"/>
    </location>
</feature>
<feature type="transmembrane region" description="Helical" evidence="1">
    <location>
        <begin position="12"/>
        <end position="35"/>
    </location>
</feature>
<name>A0ABX0QBN8_9BACT</name>
<keyword evidence="1" id="KW-1133">Transmembrane helix</keyword>
<evidence type="ECO:0000256" key="1">
    <source>
        <dbReference type="SAM" id="Phobius"/>
    </source>
</evidence>
<feature type="transmembrane region" description="Helical" evidence="1">
    <location>
        <begin position="47"/>
        <end position="72"/>
    </location>
</feature>
<feature type="transmembrane region" description="Helical" evidence="1">
    <location>
        <begin position="144"/>
        <end position="163"/>
    </location>
</feature>
<dbReference type="Proteomes" id="UP000606008">
    <property type="component" value="Unassembled WGS sequence"/>
</dbReference>
<proteinExistence type="predicted"/>
<sequence>MTFRDLFDYAAAQPGLIALFLLLTPVFAFVLNVWAGDTPQAIWRWRYLYAGLVYAACIPGMFAVTLALYLFLFERQSIWAMNLVLQVLPVLTMVATLMLIRRKLPFQYIPGFGRLSSFLTLITALIGVLWFVDRLRLVAFTYVPFSYILVGFVALLLIIRFAWSRIF</sequence>
<keyword evidence="1" id="KW-0812">Transmembrane</keyword>
<comment type="caution">
    <text evidence="2">The sequence shown here is derived from an EMBL/GenBank/DDBJ whole genome shotgun (WGS) entry which is preliminary data.</text>
</comment>
<evidence type="ECO:0000313" key="2">
    <source>
        <dbReference type="EMBL" id="NID09776.1"/>
    </source>
</evidence>